<dbReference type="PANTHER" id="PTHR30005">
    <property type="entry name" value="EXOPOLYPHOSPHATASE"/>
    <property type="match status" value="1"/>
</dbReference>
<dbReference type="SUPFAM" id="SSF53067">
    <property type="entry name" value="Actin-like ATPase domain"/>
    <property type="match status" value="2"/>
</dbReference>
<proteinExistence type="inferred from homology"/>
<comment type="similarity">
    <text evidence="1">Belongs to the GppA/Ppx family.</text>
</comment>
<dbReference type="GO" id="GO:0006357">
    <property type="term" value="P:regulation of transcription by RNA polymerase II"/>
    <property type="evidence" value="ECO:0007669"/>
    <property type="project" value="TreeGrafter"/>
</dbReference>
<evidence type="ECO:0000313" key="3">
    <source>
        <dbReference type="EMBL" id="KHF40604.1"/>
    </source>
</evidence>
<dbReference type="Proteomes" id="UP000030832">
    <property type="component" value="Unassembled WGS sequence"/>
</dbReference>
<organism evidence="3 4">
    <name type="scientific">Halalkalibacter okhensis</name>
    <dbReference type="NCBI Taxonomy" id="333138"/>
    <lineage>
        <taxon>Bacteria</taxon>
        <taxon>Bacillati</taxon>
        <taxon>Bacillota</taxon>
        <taxon>Bacilli</taxon>
        <taxon>Bacillales</taxon>
        <taxon>Bacillaceae</taxon>
        <taxon>Halalkalibacter</taxon>
    </lineage>
</organism>
<evidence type="ECO:0000259" key="2">
    <source>
        <dbReference type="Pfam" id="PF02541"/>
    </source>
</evidence>
<dbReference type="STRING" id="333138.LQ50_08800"/>
<dbReference type="eggNOG" id="COG0248">
    <property type="taxonomic scope" value="Bacteria"/>
</dbReference>
<evidence type="ECO:0000313" key="4">
    <source>
        <dbReference type="Proteomes" id="UP000030832"/>
    </source>
</evidence>
<dbReference type="Pfam" id="PF02541">
    <property type="entry name" value="Ppx-GppA"/>
    <property type="match status" value="1"/>
</dbReference>
<accession>A0A0B0IKK7</accession>
<dbReference type="Gene3D" id="3.30.420.150">
    <property type="entry name" value="Exopolyphosphatase. Domain 2"/>
    <property type="match status" value="1"/>
</dbReference>
<keyword evidence="4" id="KW-1185">Reference proteome</keyword>
<dbReference type="Gene3D" id="3.30.420.40">
    <property type="match status" value="1"/>
</dbReference>
<dbReference type="EMBL" id="JRJU01000008">
    <property type="protein sequence ID" value="KHF40604.1"/>
    <property type="molecule type" value="Genomic_DNA"/>
</dbReference>
<dbReference type="AlphaFoldDB" id="A0A0B0IKK7"/>
<evidence type="ECO:0000256" key="1">
    <source>
        <dbReference type="ARBA" id="ARBA00007125"/>
    </source>
</evidence>
<dbReference type="InterPro" id="IPR003695">
    <property type="entry name" value="Ppx_GppA_N"/>
</dbReference>
<dbReference type="CDD" id="cd24052">
    <property type="entry name" value="ASKHA_NBD_HpPPX-GppA-like"/>
    <property type="match status" value="1"/>
</dbReference>
<dbReference type="RefSeq" id="WP_034628018.1">
    <property type="nucleotide sequence ID" value="NZ_JRJU01000008.1"/>
</dbReference>
<sequence>MKENLVALIDLGSNSIRLAVYKINKDQYKEVEKVKVSARLINYLDTHGKLSNKGLNLMINTLLSFKKVIDSYQISHVVGFATAVIRQSSNQGKVLAEINKQTGFSLRVLSEYEEAYYGFVGIAHSIGLKNGITIDTGGGSTEITLFQDQKLVKYQSFPFGTITLDNAFTKGQKVNDNQKAHLKSYLMTQFQSLPWLENISYPVIGIGGTAKSLIRIHQRKKKTNSTKMLDKDIEQLFHEVASLPVKKRSKVKGLSNKRKDIIVPGIQTILSLMEVTKSPYFIYSEKTIRDGVVYEEAMARAIHK</sequence>
<dbReference type="OrthoDB" id="9807195at2"/>
<dbReference type="InterPro" id="IPR050273">
    <property type="entry name" value="GppA/Ppx_hydrolase"/>
</dbReference>
<dbReference type="PANTHER" id="PTHR30005:SF0">
    <property type="entry name" value="RETROGRADE REGULATION PROTEIN 2"/>
    <property type="match status" value="1"/>
</dbReference>
<comment type="caution">
    <text evidence="3">The sequence shown here is derived from an EMBL/GenBank/DDBJ whole genome shotgun (WGS) entry which is preliminary data.</text>
</comment>
<protein>
    <submittedName>
        <fullName evidence="3">Exopolyphosphatase</fullName>
    </submittedName>
</protein>
<name>A0A0B0IKK7_9BACI</name>
<dbReference type="InterPro" id="IPR043129">
    <property type="entry name" value="ATPase_NBD"/>
</dbReference>
<reference evidence="3 4" key="1">
    <citation type="submission" date="2014-09" db="EMBL/GenBank/DDBJ databases">
        <title>Genome sequencing and annotation of Bacillus Okhensis strain Kh10-101T.</title>
        <authorList>
            <person name="Prakash J.S."/>
        </authorList>
    </citation>
    <scope>NUCLEOTIDE SEQUENCE [LARGE SCALE GENOMIC DNA]</scope>
    <source>
        <strain evidence="4">Kh10-101T</strain>
    </source>
</reference>
<feature type="domain" description="Ppx/GppA phosphatase N-terminal" evidence="2">
    <location>
        <begin position="20"/>
        <end position="297"/>
    </location>
</feature>
<gene>
    <name evidence="3" type="ORF">LQ50_08800</name>
</gene>